<reference evidence="2 3" key="1">
    <citation type="submission" date="2018-02" db="EMBL/GenBank/DDBJ databases">
        <title>Subsurface microbial communities from deep shales in Ohio and West Virginia, USA.</title>
        <authorList>
            <person name="Wrighton K."/>
        </authorList>
    </citation>
    <scope>NUCLEOTIDE SEQUENCE [LARGE SCALE GENOMIC DNA]</scope>
    <source>
        <strain evidence="2 3">OWC-DMM</strain>
    </source>
</reference>
<comment type="caution">
    <text evidence="2">The sequence shown here is derived from an EMBL/GenBank/DDBJ whole genome shotgun (WGS) entry which is preliminary data.</text>
</comment>
<dbReference type="InterPro" id="IPR012337">
    <property type="entry name" value="RNaseH-like_sf"/>
</dbReference>
<dbReference type="Proteomes" id="UP000240010">
    <property type="component" value="Unassembled WGS sequence"/>
</dbReference>
<sequence length="180" mass="20582">MLLRLLDEDYTGHPFYGSRRMKKYLDECDYSVNRKRVQRLMQKLGLVGMSPGPNTSKPHPQHKIYPYRLRDVNIVQPNQVWSTDITYIRLPRGFVYLVAIIDWYSRKVLSNTMDAGFCVDCLEEAITLYGTPAIFNSDQGSQFTSDAFTGVLLNNGITINMDGRGRAHWTTFLSSGCGER</sequence>
<dbReference type="GO" id="GO:0015074">
    <property type="term" value="P:DNA integration"/>
    <property type="evidence" value="ECO:0007669"/>
    <property type="project" value="InterPro"/>
</dbReference>
<dbReference type="InterPro" id="IPR001584">
    <property type="entry name" value="Integrase_cat-core"/>
</dbReference>
<organism evidence="2 3">
    <name type="scientific">Methylobacter tundripaludum</name>
    <dbReference type="NCBI Taxonomy" id="173365"/>
    <lineage>
        <taxon>Bacteria</taxon>
        <taxon>Pseudomonadati</taxon>
        <taxon>Pseudomonadota</taxon>
        <taxon>Gammaproteobacteria</taxon>
        <taxon>Methylococcales</taxon>
        <taxon>Methylococcaceae</taxon>
        <taxon>Methylobacter</taxon>
    </lineage>
</organism>
<dbReference type="GO" id="GO:0003676">
    <property type="term" value="F:nucleic acid binding"/>
    <property type="evidence" value="ECO:0007669"/>
    <property type="project" value="InterPro"/>
</dbReference>
<feature type="domain" description="Integrase catalytic" evidence="1">
    <location>
        <begin position="73"/>
        <end position="180"/>
    </location>
</feature>
<proteinExistence type="predicted"/>
<dbReference type="InterPro" id="IPR036397">
    <property type="entry name" value="RNaseH_sf"/>
</dbReference>
<name>A0A2S6HJJ9_9GAMM</name>
<dbReference type="EMBL" id="PTIZ01000001">
    <property type="protein sequence ID" value="PPK77655.1"/>
    <property type="molecule type" value="Genomic_DNA"/>
</dbReference>
<dbReference type="Pfam" id="PF00665">
    <property type="entry name" value="rve"/>
    <property type="match status" value="1"/>
</dbReference>
<dbReference type="PANTHER" id="PTHR46889">
    <property type="entry name" value="TRANSPOSASE INSF FOR INSERTION SEQUENCE IS3B-RELATED"/>
    <property type="match status" value="1"/>
</dbReference>
<dbReference type="InterPro" id="IPR050900">
    <property type="entry name" value="Transposase_IS3/IS150/IS904"/>
</dbReference>
<dbReference type="SUPFAM" id="SSF53098">
    <property type="entry name" value="Ribonuclease H-like"/>
    <property type="match status" value="1"/>
</dbReference>
<dbReference type="AlphaFoldDB" id="A0A2S6HJJ9"/>
<accession>A0A2S6HJJ9</accession>
<dbReference type="InterPro" id="IPR025948">
    <property type="entry name" value="HTH-like_dom"/>
</dbReference>
<dbReference type="PROSITE" id="PS50994">
    <property type="entry name" value="INTEGRASE"/>
    <property type="match status" value="1"/>
</dbReference>
<dbReference type="Pfam" id="PF13276">
    <property type="entry name" value="HTH_21"/>
    <property type="match status" value="1"/>
</dbReference>
<dbReference type="PANTHER" id="PTHR46889:SF4">
    <property type="entry name" value="TRANSPOSASE INSO FOR INSERTION SEQUENCE ELEMENT IS911B-RELATED"/>
    <property type="match status" value="1"/>
</dbReference>
<evidence type="ECO:0000259" key="1">
    <source>
        <dbReference type="PROSITE" id="PS50994"/>
    </source>
</evidence>
<dbReference type="Gene3D" id="3.30.420.10">
    <property type="entry name" value="Ribonuclease H-like superfamily/Ribonuclease H"/>
    <property type="match status" value="1"/>
</dbReference>
<protein>
    <submittedName>
        <fullName evidence="2">Putative transposase</fullName>
    </submittedName>
</protein>
<gene>
    <name evidence="2" type="ORF">B0F87_10133</name>
</gene>
<evidence type="ECO:0000313" key="2">
    <source>
        <dbReference type="EMBL" id="PPK77655.1"/>
    </source>
</evidence>
<evidence type="ECO:0000313" key="3">
    <source>
        <dbReference type="Proteomes" id="UP000240010"/>
    </source>
</evidence>